<proteinExistence type="predicted"/>
<dbReference type="GeneID" id="54990185"/>
<dbReference type="RefSeq" id="YP_009799696.1">
    <property type="nucleotide sequence ID" value="NC_047945.1"/>
</dbReference>
<protein>
    <submittedName>
        <fullName evidence="1">Uncharacterized protein</fullName>
    </submittedName>
</protein>
<evidence type="ECO:0000313" key="2">
    <source>
        <dbReference type="Proteomes" id="UP000241797"/>
    </source>
</evidence>
<evidence type="ECO:0000313" key="1">
    <source>
        <dbReference type="EMBL" id="AVP40429.1"/>
    </source>
</evidence>
<sequence>MTKYRDVLKIEFKDAIGHFLRNRNMYHIYRINRLMSNGTLINFDFYFLPSQNPEKVIQEIDLKDYGKLTFEIDVTNSYGKIISDDHTDVINKFIENYDVESEHLGKN</sequence>
<dbReference type="KEGG" id="vg:54990185"/>
<name>A0A2P1MXX6_9CAUD</name>
<keyword evidence="2" id="KW-1185">Reference proteome</keyword>
<reference evidence="1 2" key="1">
    <citation type="submission" date="2018-03" db="EMBL/GenBank/DDBJ databases">
        <title>Isolation, the biological characteristics and genomics of two new strains of lysate Staphylococcus aureus phage.</title>
        <authorList>
            <person name="Jin X."/>
            <person name="Zhang C."/>
        </authorList>
    </citation>
    <scope>NUCLEOTIDE SEQUENCE [LARGE SCALE GENOMIC DNA]</scope>
</reference>
<organism evidence="1 2">
    <name type="scientific">Staphylococcus phage phiSA_BS1</name>
    <dbReference type="NCBI Taxonomy" id="2126734"/>
    <lineage>
        <taxon>Viruses</taxon>
        <taxon>Duplodnaviria</taxon>
        <taxon>Heunggongvirae</taxon>
        <taxon>Uroviricota</taxon>
        <taxon>Caudoviricetes</taxon>
        <taxon>Herelleviridae</taxon>
        <taxon>Twortvirinae</taxon>
        <taxon>Baoshanvirus</taxon>
        <taxon>Baoshanvirus BS1</taxon>
    </lineage>
</organism>
<dbReference type="EMBL" id="MH078572">
    <property type="protein sequence ID" value="AVP40429.1"/>
    <property type="molecule type" value="Genomic_DNA"/>
</dbReference>
<dbReference type="Proteomes" id="UP000241797">
    <property type="component" value="Segment"/>
</dbReference>
<accession>A0A2P1MXX6</accession>